<keyword evidence="1" id="KW-0175">Coiled coil</keyword>
<evidence type="ECO:0000256" key="1">
    <source>
        <dbReference type="SAM" id="Coils"/>
    </source>
</evidence>
<gene>
    <name evidence="5" type="ORF">V1478_014512</name>
</gene>
<organism evidence="5 6">
    <name type="scientific">Vespula squamosa</name>
    <name type="common">Southern yellow jacket</name>
    <name type="synonym">Wasp</name>
    <dbReference type="NCBI Taxonomy" id="30214"/>
    <lineage>
        <taxon>Eukaryota</taxon>
        <taxon>Metazoa</taxon>
        <taxon>Ecdysozoa</taxon>
        <taxon>Arthropoda</taxon>
        <taxon>Hexapoda</taxon>
        <taxon>Insecta</taxon>
        <taxon>Pterygota</taxon>
        <taxon>Neoptera</taxon>
        <taxon>Endopterygota</taxon>
        <taxon>Hymenoptera</taxon>
        <taxon>Apocrita</taxon>
        <taxon>Aculeata</taxon>
        <taxon>Vespoidea</taxon>
        <taxon>Vespidae</taxon>
        <taxon>Vespinae</taxon>
        <taxon>Vespula</taxon>
    </lineage>
</organism>
<reference evidence="5 6" key="1">
    <citation type="journal article" date="2024" name="Ann. Entomol. Soc. Am.">
        <title>Genomic analyses of the southern and eastern yellowjacket wasps (Hymenoptera: Vespidae) reveal evolutionary signatures of social life.</title>
        <authorList>
            <person name="Catto M.A."/>
            <person name="Caine P.B."/>
            <person name="Orr S.E."/>
            <person name="Hunt B.G."/>
            <person name="Goodisman M.A.D."/>
        </authorList>
    </citation>
    <scope>NUCLEOTIDE SEQUENCE [LARGE SCALE GENOMIC DNA]</scope>
    <source>
        <strain evidence="5">233</strain>
        <tissue evidence="5">Head and thorax</tissue>
    </source>
</reference>
<feature type="region of interest" description="Disordered" evidence="2">
    <location>
        <begin position="221"/>
        <end position="249"/>
    </location>
</feature>
<feature type="compositionally biased region" description="Basic and acidic residues" evidence="2">
    <location>
        <begin position="221"/>
        <end position="244"/>
    </location>
</feature>
<accession>A0ABD2A8A2</accession>
<dbReference type="Gene3D" id="3.10.20.90">
    <property type="entry name" value="Phosphatidylinositol 3-kinase Catalytic Subunit, Chain A, domain 1"/>
    <property type="match status" value="2"/>
</dbReference>
<feature type="domain" description="UBX" evidence="3">
    <location>
        <begin position="353"/>
        <end position="428"/>
    </location>
</feature>
<dbReference type="CDD" id="cd17075">
    <property type="entry name" value="UBX1_UBXN9"/>
    <property type="match status" value="1"/>
</dbReference>
<protein>
    <submittedName>
        <fullName evidence="5">Tether containing UBX domain for GLUT4</fullName>
    </submittedName>
</protein>
<dbReference type="CDD" id="cd16105">
    <property type="entry name" value="Ubl_ASPSCR1_like"/>
    <property type="match status" value="1"/>
</dbReference>
<feature type="coiled-coil region" evidence="1">
    <location>
        <begin position="312"/>
        <end position="358"/>
    </location>
</feature>
<dbReference type="PANTHER" id="PTHR46467">
    <property type="entry name" value="TETHER CONTAINING UBX DOMAIN FOR GLUT4"/>
    <property type="match status" value="1"/>
</dbReference>
<dbReference type="Proteomes" id="UP001607302">
    <property type="component" value="Unassembled WGS sequence"/>
</dbReference>
<dbReference type="PROSITE" id="PS50898">
    <property type="entry name" value="RBD"/>
    <property type="match status" value="1"/>
</dbReference>
<keyword evidence="6" id="KW-1185">Reference proteome</keyword>
<dbReference type="InterPro" id="IPR001012">
    <property type="entry name" value="UBX_dom"/>
</dbReference>
<dbReference type="CDD" id="cd16118">
    <property type="entry name" value="UBX2_UBXN9"/>
    <property type="match status" value="1"/>
</dbReference>
<dbReference type="AlphaFoldDB" id="A0ABD2A8A2"/>
<evidence type="ECO:0000259" key="4">
    <source>
        <dbReference type="PROSITE" id="PS50898"/>
    </source>
</evidence>
<dbReference type="InterPro" id="IPR059238">
    <property type="entry name" value="UBX1_UBXN9"/>
</dbReference>
<feature type="compositionally biased region" description="Basic and acidic residues" evidence="2">
    <location>
        <begin position="464"/>
        <end position="476"/>
    </location>
</feature>
<feature type="domain" description="RBD" evidence="4">
    <location>
        <begin position="5"/>
        <end position="74"/>
    </location>
</feature>
<sequence>MAANKSVIVLTPDGRRQNVQVTPNTTILQVLEEVCQKHGYNANDYDIKHFNKILDVNSILRFTGLSNNARVEMVPCKKPRNTSKVTVGILLENGERLMNEFLPDVTLAQVLTTICPSEDRKTAVIIYMHREVHGQALEEMTLKSLGLTSGKAMLRMIHRDLVQLKTQAHISTTLIPKSSKQIDDGYIKHNKQRISSTSYEGKALDPFTLLKEERNKTRSQDFKHIEDIRTKEEEKKSDNNKDRNNATSTYNLQEVLNYNDMKGKFNTNLHSNTEEEINIEFLGERNALVFDQAGAQALPKIELPDSFFDLTVEDAKILLRDAKRRREELEEAPLLTEAQRQLEQNKRILEQLNKYRRTVIRIQFPDQLVFQACFKPVESVQAIKDFIKNYLCDTSCDFTLYTAPPKYILNPEARLIDENLVPCAIIYYSGTSSLKSSVKEKLVDPRIANIQAIKSRMTLISEEKIKTDKEESKANEDITAVPGPSGY</sequence>
<comment type="caution">
    <text evidence="5">The sequence shown here is derived from an EMBL/GenBank/DDBJ whole genome shotgun (WGS) entry which is preliminary data.</text>
</comment>
<dbReference type="SUPFAM" id="SSF54236">
    <property type="entry name" value="Ubiquitin-like"/>
    <property type="match status" value="2"/>
</dbReference>
<dbReference type="PROSITE" id="PS50033">
    <property type="entry name" value="UBX"/>
    <property type="match status" value="1"/>
</dbReference>
<dbReference type="PANTHER" id="PTHR46467:SF1">
    <property type="entry name" value="TETHER CONTAINING UBX DOMAIN FOR GLUT4"/>
    <property type="match status" value="1"/>
</dbReference>
<evidence type="ECO:0000259" key="3">
    <source>
        <dbReference type="PROSITE" id="PS50033"/>
    </source>
</evidence>
<dbReference type="EMBL" id="JAUDFV010000154">
    <property type="protein sequence ID" value="KAL2716836.1"/>
    <property type="molecule type" value="Genomic_DNA"/>
</dbReference>
<feature type="region of interest" description="Disordered" evidence="2">
    <location>
        <begin position="464"/>
        <end position="487"/>
    </location>
</feature>
<evidence type="ECO:0000313" key="6">
    <source>
        <dbReference type="Proteomes" id="UP001607302"/>
    </source>
</evidence>
<dbReference type="InterPro" id="IPR021569">
    <property type="entry name" value="TUG-UBL1"/>
</dbReference>
<dbReference type="Pfam" id="PF00789">
    <property type="entry name" value="UBX"/>
    <property type="match status" value="1"/>
</dbReference>
<proteinExistence type="predicted"/>
<dbReference type="InterPro" id="IPR029071">
    <property type="entry name" value="Ubiquitin-like_domsf"/>
</dbReference>
<dbReference type="InterPro" id="IPR003116">
    <property type="entry name" value="RBD_dom"/>
</dbReference>
<dbReference type="Pfam" id="PF11470">
    <property type="entry name" value="TUG-UBL1"/>
    <property type="match status" value="1"/>
</dbReference>
<evidence type="ECO:0000256" key="2">
    <source>
        <dbReference type="SAM" id="MobiDB-lite"/>
    </source>
</evidence>
<name>A0ABD2A8A2_VESSQ</name>
<evidence type="ECO:0000313" key="5">
    <source>
        <dbReference type="EMBL" id="KAL2716836.1"/>
    </source>
</evidence>